<evidence type="ECO:0000313" key="3">
    <source>
        <dbReference type="EMBL" id="CAD9327579.1"/>
    </source>
</evidence>
<accession>A0A6U3QUT4</accession>
<evidence type="ECO:0000256" key="2">
    <source>
        <dbReference type="SAM" id="SignalP"/>
    </source>
</evidence>
<organism evidence="3">
    <name type="scientific">Ditylum brightwellii</name>
    <dbReference type="NCBI Taxonomy" id="49249"/>
    <lineage>
        <taxon>Eukaryota</taxon>
        <taxon>Sar</taxon>
        <taxon>Stramenopiles</taxon>
        <taxon>Ochrophyta</taxon>
        <taxon>Bacillariophyta</taxon>
        <taxon>Mediophyceae</taxon>
        <taxon>Lithodesmiophycidae</taxon>
        <taxon>Lithodesmiales</taxon>
        <taxon>Lithodesmiaceae</taxon>
        <taxon>Ditylum</taxon>
    </lineage>
</organism>
<reference evidence="3" key="1">
    <citation type="submission" date="2021-01" db="EMBL/GenBank/DDBJ databases">
        <authorList>
            <person name="Corre E."/>
            <person name="Pelletier E."/>
            <person name="Niang G."/>
            <person name="Scheremetjew M."/>
            <person name="Finn R."/>
            <person name="Kale V."/>
            <person name="Holt S."/>
            <person name="Cochrane G."/>
            <person name="Meng A."/>
            <person name="Brown T."/>
            <person name="Cohen L."/>
        </authorList>
    </citation>
    <scope>NUCLEOTIDE SEQUENCE</scope>
    <source>
        <strain evidence="3">Pop2</strain>
    </source>
</reference>
<keyword evidence="1" id="KW-0175">Coiled coil</keyword>
<dbReference type="AlphaFoldDB" id="A0A6U3QUT4"/>
<proteinExistence type="predicted"/>
<feature type="chain" id="PRO_5030160086" evidence="2">
    <location>
        <begin position="20"/>
        <end position="233"/>
    </location>
</feature>
<keyword evidence="2" id="KW-0732">Signal</keyword>
<sequence>MVRLSELILPILLVSSASAFAPASPRAFVRPDVLDLRMSDDAAEPEPAAPVEPEPAGALVPIKEETIEFTAGLLGGVAGFAVGGPVLGAIGAAAANYAVKSDSEVAEVLGAVSKSSIEVYNYIAKLDAKFAVLENAKKSLESALDKLKASDNVDPDTVKKVEGALQSTTDKIKEVNEEYDLVGAGGTALGVIGDLVEKAVAKAGELNEEYKLTEKGLAALKDAVEKAKAASNK</sequence>
<feature type="coiled-coil region" evidence="1">
    <location>
        <begin position="123"/>
        <end position="178"/>
    </location>
</feature>
<name>A0A6U3QUT4_9STRA</name>
<feature type="signal peptide" evidence="2">
    <location>
        <begin position="1"/>
        <end position="19"/>
    </location>
</feature>
<dbReference type="EMBL" id="HBGN01015236">
    <property type="protein sequence ID" value="CAD9327579.1"/>
    <property type="molecule type" value="Transcribed_RNA"/>
</dbReference>
<evidence type="ECO:0000256" key="1">
    <source>
        <dbReference type="SAM" id="Coils"/>
    </source>
</evidence>
<protein>
    <submittedName>
        <fullName evidence="3">Uncharacterized protein</fullName>
    </submittedName>
</protein>
<gene>
    <name evidence="3" type="ORF">DBRI1063_LOCUS9768</name>
</gene>